<dbReference type="InterPro" id="IPR036259">
    <property type="entry name" value="MFS_trans_sf"/>
</dbReference>
<protein>
    <submittedName>
        <fullName evidence="9">MFS transporter</fullName>
    </submittedName>
</protein>
<proteinExistence type="predicted"/>
<comment type="subcellular location">
    <subcellularLocation>
        <location evidence="1">Cell membrane</location>
        <topology evidence="1">Multi-pass membrane protein</topology>
    </subcellularLocation>
</comment>
<keyword evidence="10" id="KW-1185">Reference proteome</keyword>
<dbReference type="AlphaFoldDB" id="A0A7X0RTM0"/>
<feature type="transmembrane region" description="Helical" evidence="7">
    <location>
        <begin position="285"/>
        <end position="306"/>
    </location>
</feature>
<dbReference type="GO" id="GO:0005886">
    <property type="term" value="C:plasma membrane"/>
    <property type="evidence" value="ECO:0007669"/>
    <property type="project" value="UniProtKB-SubCell"/>
</dbReference>
<evidence type="ECO:0000256" key="5">
    <source>
        <dbReference type="ARBA" id="ARBA00022989"/>
    </source>
</evidence>
<evidence type="ECO:0000256" key="4">
    <source>
        <dbReference type="ARBA" id="ARBA00022692"/>
    </source>
</evidence>
<keyword evidence="4 7" id="KW-0812">Transmembrane</keyword>
<dbReference type="InterPro" id="IPR011701">
    <property type="entry name" value="MFS"/>
</dbReference>
<feature type="transmembrane region" description="Helical" evidence="7">
    <location>
        <begin position="166"/>
        <end position="185"/>
    </location>
</feature>
<gene>
    <name evidence="9" type="ORF">H7C19_15910</name>
</gene>
<evidence type="ECO:0000256" key="7">
    <source>
        <dbReference type="SAM" id="Phobius"/>
    </source>
</evidence>
<feature type="transmembrane region" description="Helical" evidence="7">
    <location>
        <begin position="98"/>
        <end position="120"/>
    </location>
</feature>
<accession>A0A7X0RTM0</accession>
<dbReference type="GO" id="GO:0022857">
    <property type="term" value="F:transmembrane transporter activity"/>
    <property type="evidence" value="ECO:0007669"/>
    <property type="project" value="InterPro"/>
</dbReference>
<evidence type="ECO:0000259" key="8">
    <source>
        <dbReference type="PROSITE" id="PS50850"/>
    </source>
</evidence>
<dbReference type="Gene3D" id="1.20.1250.20">
    <property type="entry name" value="MFS general substrate transporter like domains"/>
    <property type="match status" value="1"/>
</dbReference>
<dbReference type="Proteomes" id="UP000547209">
    <property type="component" value="Unassembled WGS sequence"/>
</dbReference>
<feature type="transmembrane region" description="Helical" evidence="7">
    <location>
        <begin position="141"/>
        <end position="160"/>
    </location>
</feature>
<dbReference type="SUPFAM" id="SSF103473">
    <property type="entry name" value="MFS general substrate transporter"/>
    <property type="match status" value="1"/>
</dbReference>
<sequence>MGFMSFHPNVKLRIVLSFFINVLGNMVTPFMAVYLAKSVGTTMAGVAAMASIVIGVVCAAYGGYLADRIGRKRLILLSEAMNVAAFGVMALFNSPWLHSGVVTMIMTMLISASWIGKPAVEAMLIDVSTTETRKAIYRINYWSNNLAISIAGIIGAYLFSAYLFELLLGAGLISLIAFGIIGLFLTETMPAAAEGSSAAVQPVVEGARPVARERVARPTDQAPRVSFFQRYKEVFGDRRFMLFVLAGILTVSVEMNLTGYIGIRLEQEMHHALWLPGQPWTIDGLSMLGLLRTENTIAVVVLSLFVGRWLRGKSDHRTMMAAMAFNIVGYVYIVVGNLPSLLVVAMMIATIGELVYVPLRQALMVQLVPDHARSSYMAVNSMTNRISQLVSGLNVVIGGFLSAGAMAAFILATGMIGWAILASILPGIRRQEAAEAAELRGRAV</sequence>
<dbReference type="InterPro" id="IPR020846">
    <property type="entry name" value="MFS_dom"/>
</dbReference>
<dbReference type="Pfam" id="PF07690">
    <property type="entry name" value="MFS_1"/>
    <property type="match status" value="2"/>
</dbReference>
<name>A0A7X0RTM0_9BACL</name>
<dbReference type="PROSITE" id="PS00216">
    <property type="entry name" value="SUGAR_TRANSPORT_1"/>
    <property type="match status" value="1"/>
</dbReference>
<evidence type="ECO:0000313" key="9">
    <source>
        <dbReference type="EMBL" id="MBB6672165.1"/>
    </source>
</evidence>
<dbReference type="EMBL" id="JACJVP010000025">
    <property type="protein sequence ID" value="MBB6672165.1"/>
    <property type="molecule type" value="Genomic_DNA"/>
</dbReference>
<dbReference type="InterPro" id="IPR050171">
    <property type="entry name" value="MFS_Transporters"/>
</dbReference>
<feature type="transmembrane region" description="Helical" evidence="7">
    <location>
        <begin position="240"/>
        <end position="265"/>
    </location>
</feature>
<dbReference type="PANTHER" id="PTHR23517:SF3">
    <property type="entry name" value="INTEGRAL MEMBRANE TRANSPORT PROTEIN"/>
    <property type="match status" value="1"/>
</dbReference>
<evidence type="ECO:0000313" key="10">
    <source>
        <dbReference type="Proteomes" id="UP000547209"/>
    </source>
</evidence>
<evidence type="ECO:0000256" key="2">
    <source>
        <dbReference type="ARBA" id="ARBA00022448"/>
    </source>
</evidence>
<reference evidence="9 10" key="1">
    <citation type="submission" date="2020-08" db="EMBL/GenBank/DDBJ databases">
        <title>Cohnella phylogeny.</title>
        <authorList>
            <person name="Dunlap C."/>
        </authorList>
    </citation>
    <scope>NUCLEOTIDE SEQUENCE [LARGE SCALE GENOMIC DNA]</scope>
    <source>
        <strain evidence="9 10">DSM 28246</strain>
    </source>
</reference>
<dbReference type="PROSITE" id="PS50850">
    <property type="entry name" value="MFS"/>
    <property type="match status" value="1"/>
</dbReference>
<keyword evidence="3" id="KW-1003">Cell membrane</keyword>
<organism evidence="9 10">
    <name type="scientific">Cohnella nanjingensis</name>
    <dbReference type="NCBI Taxonomy" id="1387779"/>
    <lineage>
        <taxon>Bacteria</taxon>
        <taxon>Bacillati</taxon>
        <taxon>Bacillota</taxon>
        <taxon>Bacilli</taxon>
        <taxon>Bacillales</taxon>
        <taxon>Paenibacillaceae</taxon>
        <taxon>Cohnella</taxon>
    </lineage>
</organism>
<feature type="transmembrane region" description="Helical" evidence="7">
    <location>
        <begin position="12"/>
        <end position="36"/>
    </location>
</feature>
<comment type="caution">
    <text evidence="9">The sequence shown here is derived from an EMBL/GenBank/DDBJ whole genome shotgun (WGS) entry which is preliminary data.</text>
</comment>
<feature type="domain" description="Major facilitator superfamily (MFS) profile" evidence="8">
    <location>
        <begin position="1"/>
        <end position="189"/>
    </location>
</feature>
<feature type="transmembrane region" description="Helical" evidence="7">
    <location>
        <begin position="42"/>
        <end position="62"/>
    </location>
</feature>
<dbReference type="PANTHER" id="PTHR23517">
    <property type="entry name" value="RESISTANCE PROTEIN MDTM, PUTATIVE-RELATED-RELATED"/>
    <property type="match status" value="1"/>
</dbReference>
<keyword evidence="5 7" id="KW-1133">Transmembrane helix</keyword>
<evidence type="ECO:0000256" key="6">
    <source>
        <dbReference type="ARBA" id="ARBA00023136"/>
    </source>
</evidence>
<evidence type="ECO:0000256" key="3">
    <source>
        <dbReference type="ARBA" id="ARBA00022475"/>
    </source>
</evidence>
<feature type="transmembrane region" description="Helical" evidence="7">
    <location>
        <begin position="74"/>
        <end position="92"/>
    </location>
</feature>
<dbReference type="InterPro" id="IPR005829">
    <property type="entry name" value="Sugar_transporter_CS"/>
</dbReference>
<keyword evidence="2" id="KW-0813">Transport</keyword>
<feature type="transmembrane region" description="Helical" evidence="7">
    <location>
        <begin position="395"/>
        <end position="421"/>
    </location>
</feature>
<keyword evidence="6 7" id="KW-0472">Membrane</keyword>
<evidence type="ECO:0000256" key="1">
    <source>
        <dbReference type="ARBA" id="ARBA00004651"/>
    </source>
</evidence>